<sequence length="372" mass="42581">MQTTLLIFLTILLLTTLGAIFFLYKKLQEQGKPKEGDQNLFIMLQQQIQELNKTVDQKMSETHKAMGETQQSLNKTIQDQFGQNTRILQGITGQSNKMIADITEKVTSLEKTNQQVMGFSEQLSNLEKVLTSQKQRGNLGEAGLQLVLENMLPPTAFALQHKFEDGDIVDAAIFTKDGIIPVDAKFSLDNYQRILDSIDDKQRATLEHDFKNDLKRRIDETSKYIKLKENTLDFAFMFIPSEAIYYDLLVNEVGAVKINTRNLIDYAFREKKVIIVSPTTFAAYLQTVLQGLRALKIEESTKEIRKNVEKLGKHVLAYEDYMKKLGNSMSTTVNHYNTAYRELGKIEKDVTHITGDEKEIEPLLLDRPRMED</sequence>
<dbReference type="GO" id="GO:0006310">
    <property type="term" value="P:DNA recombination"/>
    <property type="evidence" value="ECO:0007669"/>
    <property type="project" value="UniProtKB-KW"/>
</dbReference>
<comment type="caution">
    <text evidence="5">The sequence shown here is derived from an EMBL/GenBank/DDBJ whole genome shotgun (WGS) entry which is preliminary data.</text>
</comment>
<accession>A0A2H0N3G8</accession>
<gene>
    <name evidence="5" type="ORF">COV60_00330</name>
</gene>
<evidence type="ECO:0000256" key="4">
    <source>
        <dbReference type="ARBA" id="ARBA00023172"/>
    </source>
</evidence>
<evidence type="ECO:0000256" key="2">
    <source>
        <dbReference type="ARBA" id="ARBA00009840"/>
    </source>
</evidence>
<evidence type="ECO:0000313" key="5">
    <source>
        <dbReference type="EMBL" id="PIR03443.1"/>
    </source>
</evidence>
<dbReference type="AlphaFoldDB" id="A0A2H0N3G8"/>
<dbReference type="EMBL" id="PCWM01000007">
    <property type="protein sequence ID" value="PIR03443.1"/>
    <property type="molecule type" value="Genomic_DNA"/>
</dbReference>
<dbReference type="Proteomes" id="UP000229782">
    <property type="component" value="Unassembled WGS sequence"/>
</dbReference>
<organism evidence="5 6">
    <name type="scientific">Candidatus Magasanikbacteria bacterium CG11_big_fil_rev_8_21_14_0_20_43_7</name>
    <dbReference type="NCBI Taxonomy" id="1974654"/>
    <lineage>
        <taxon>Bacteria</taxon>
        <taxon>Candidatus Magasanikiibacteriota</taxon>
    </lineage>
</organism>
<proteinExistence type="inferred from homology"/>
<name>A0A2H0N3G8_9BACT</name>
<keyword evidence="3" id="KW-0175">Coiled coil</keyword>
<evidence type="ECO:0000256" key="1">
    <source>
        <dbReference type="ARBA" id="ARBA00003416"/>
    </source>
</evidence>
<dbReference type="InterPro" id="IPR003798">
    <property type="entry name" value="DNA_recombination_RmuC"/>
</dbReference>
<comment type="function">
    <text evidence="1">Involved in DNA recombination.</text>
</comment>
<dbReference type="PANTHER" id="PTHR30563">
    <property type="entry name" value="DNA RECOMBINATION PROTEIN RMUC"/>
    <property type="match status" value="1"/>
</dbReference>
<evidence type="ECO:0000313" key="6">
    <source>
        <dbReference type="Proteomes" id="UP000229782"/>
    </source>
</evidence>
<reference evidence="5 6" key="1">
    <citation type="submission" date="2017-09" db="EMBL/GenBank/DDBJ databases">
        <title>Depth-based differentiation of microbial function through sediment-hosted aquifers and enrichment of novel symbionts in the deep terrestrial subsurface.</title>
        <authorList>
            <person name="Probst A.J."/>
            <person name="Ladd B."/>
            <person name="Jarett J.K."/>
            <person name="Geller-Mcgrath D.E."/>
            <person name="Sieber C.M."/>
            <person name="Emerson J.B."/>
            <person name="Anantharaman K."/>
            <person name="Thomas B.C."/>
            <person name="Malmstrom R."/>
            <person name="Stieglmeier M."/>
            <person name="Klingl A."/>
            <person name="Woyke T."/>
            <person name="Ryan C.M."/>
            <person name="Banfield J.F."/>
        </authorList>
    </citation>
    <scope>NUCLEOTIDE SEQUENCE [LARGE SCALE GENOMIC DNA]</scope>
    <source>
        <strain evidence="5">CG11_big_fil_rev_8_21_14_0_20_43_7</strain>
    </source>
</reference>
<dbReference type="Pfam" id="PF02646">
    <property type="entry name" value="RmuC"/>
    <property type="match status" value="1"/>
</dbReference>
<protein>
    <submittedName>
        <fullName evidence="5">DNA recombination protein RmuC</fullName>
    </submittedName>
</protein>
<evidence type="ECO:0000256" key="3">
    <source>
        <dbReference type="ARBA" id="ARBA00023054"/>
    </source>
</evidence>
<comment type="similarity">
    <text evidence="2">Belongs to the RmuC family.</text>
</comment>
<keyword evidence="4" id="KW-0233">DNA recombination</keyword>
<dbReference type="PANTHER" id="PTHR30563:SF0">
    <property type="entry name" value="DNA RECOMBINATION PROTEIN RMUC"/>
    <property type="match status" value="1"/>
</dbReference>